<dbReference type="GO" id="GO:0006364">
    <property type="term" value="P:rRNA processing"/>
    <property type="evidence" value="ECO:0007669"/>
    <property type="project" value="TreeGrafter"/>
</dbReference>
<protein>
    <submittedName>
        <fullName evidence="2">Proline-, glutamic acid- and leucine-rich protein 1</fullName>
    </submittedName>
</protein>
<gene>
    <name evidence="2" type="ORF">HOLleu_26514</name>
</gene>
<dbReference type="InterPro" id="IPR016024">
    <property type="entry name" value="ARM-type_fold"/>
</dbReference>
<dbReference type="PANTHER" id="PTHR34105">
    <property type="entry name" value="PROLINE-, GLUTAMIC ACID- AND LEUCINE-RICH PROTEIN 1"/>
    <property type="match status" value="1"/>
</dbReference>
<dbReference type="SUPFAM" id="SSF48371">
    <property type="entry name" value="ARM repeat"/>
    <property type="match status" value="1"/>
</dbReference>
<sequence length="669" mass="74826">MKDEQVICGLDVLEGCMKYFPGPCGPMRSQIMNHVVQILGQNDNNSVVEAAGRCLALLPSIGGGGTGGVVHQEAWVYYMTKLMKTVEGVFAELYKDYSSAFSNRVDPDKLIPLPFAPSDEPARTFSLAKQIQKMFYTMTELLQNSFPVAVTIPFEDILSLICNALAVQGRTLIMSGSIHASYLLMVLPSVYEAALKLLTVLIKRCGSHLLPHGGIINQLVLQTLNWTTSMEADHNRSVLKFRNLRCQVYEVYLDWLNTVGLGAFMGGKSDRLMEHLSTDAYLQENVNLDSESTKSVSSESTGSRRKKQKKKHQWNVTSEKENSRYGGIGEQTENLCLLAVKVLRRLFFTCGTRLKWTLYRNYHTAATRVLLQYQNGLSPAPSPYHYSANCRKELYHALLASLLVPSPHWSAPLQSSICIFSQGRLDSCTVVKEFCSEAAVICENIIHPRTPHISTPTITDQVSVKANDNLEFSSFKLSKNLCIDRNVLQNDQPSMGCNENNSAEACETEVVNDLQQKELQTIDVDDTTVDKQPSVAGAIVEEPGNRDEEVNFGKDTEIDLQDSEVMEIEESHDNDDGQEEKEDTGSSKLDTKNGKAEERRDYDDEENPVTQEKIDEESKRVKEEGSTPHASEIDNEGQTKKRKAEFSDEDEENKSKEPTIDDMHGNIFC</sequence>
<dbReference type="InterPro" id="IPR011989">
    <property type="entry name" value="ARM-like"/>
</dbReference>
<name>A0A9Q1BNZ1_HOLLE</name>
<feature type="region of interest" description="Disordered" evidence="1">
    <location>
        <begin position="292"/>
        <end position="318"/>
    </location>
</feature>
<feature type="compositionally biased region" description="Basic and acidic residues" evidence="1">
    <location>
        <begin position="583"/>
        <end position="602"/>
    </location>
</feature>
<reference evidence="2" key="1">
    <citation type="submission" date="2021-10" db="EMBL/GenBank/DDBJ databases">
        <title>Tropical sea cucumber genome reveals ecological adaptation and Cuvierian tubules defense mechanism.</title>
        <authorList>
            <person name="Chen T."/>
        </authorList>
    </citation>
    <scope>NUCLEOTIDE SEQUENCE</scope>
    <source>
        <strain evidence="2">Nanhai2018</strain>
        <tissue evidence="2">Muscle</tissue>
    </source>
</reference>
<dbReference type="GO" id="GO:0005634">
    <property type="term" value="C:nucleus"/>
    <property type="evidence" value="ECO:0007669"/>
    <property type="project" value="TreeGrafter"/>
</dbReference>
<dbReference type="OrthoDB" id="20900at2759"/>
<dbReference type="Proteomes" id="UP001152320">
    <property type="component" value="Chromosome 13"/>
</dbReference>
<comment type="caution">
    <text evidence="2">The sequence shown here is derived from an EMBL/GenBank/DDBJ whole genome shotgun (WGS) entry which is preliminary data.</text>
</comment>
<accession>A0A9Q1BNZ1</accession>
<evidence type="ECO:0000313" key="2">
    <source>
        <dbReference type="EMBL" id="KAJ8030182.1"/>
    </source>
</evidence>
<dbReference type="EMBL" id="JAIZAY010000013">
    <property type="protein sequence ID" value="KAJ8030182.1"/>
    <property type="molecule type" value="Genomic_DNA"/>
</dbReference>
<evidence type="ECO:0000313" key="3">
    <source>
        <dbReference type="Proteomes" id="UP001152320"/>
    </source>
</evidence>
<dbReference type="Gene3D" id="1.25.10.10">
    <property type="entry name" value="Leucine-rich Repeat Variant"/>
    <property type="match status" value="1"/>
</dbReference>
<proteinExistence type="predicted"/>
<feature type="region of interest" description="Disordered" evidence="1">
    <location>
        <begin position="535"/>
        <end position="669"/>
    </location>
</feature>
<organism evidence="2 3">
    <name type="scientific">Holothuria leucospilota</name>
    <name type="common">Black long sea cucumber</name>
    <name type="synonym">Mertensiothuria leucospilota</name>
    <dbReference type="NCBI Taxonomy" id="206669"/>
    <lineage>
        <taxon>Eukaryota</taxon>
        <taxon>Metazoa</taxon>
        <taxon>Echinodermata</taxon>
        <taxon>Eleutherozoa</taxon>
        <taxon>Echinozoa</taxon>
        <taxon>Holothuroidea</taxon>
        <taxon>Aspidochirotacea</taxon>
        <taxon>Aspidochirotida</taxon>
        <taxon>Holothuriidae</taxon>
        <taxon>Holothuria</taxon>
    </lineage>
</organism>
<feature type="compositionally biased region" description="Basic and acidic residues" evidence="1">
    <location>
        <begin position="653"/>
        <end position="669"/>
    </location>
</feature>
<feature type="compositionally biased region" description="Basic and acidic residues" evidence="1">
    <location>
        <begin position="612"/>
        <end position="626"/>
    </location>
</feature>
<feature type="compositionally biased region" description="Basic and acidic residues" evidence="1">
    <location>
        <begin position="543"/>
        <end position="557"/>
    </location>
</feature>
<feature type="compositionally biased region" description="Basic residues" evidence="1">
    <location>
        <begin position="303"/>
        <end position="313"/>
    </location>
</feature>
<dbReference type="PANTHER" id="PTHR34105:SF1">
    <property type="entry name" value="PROLINE-, GLUTAMIC ACID- AND LEUCINE-RICH PROTEIN 1"/>
    <property type="match status" value="1"/>
</dbReference>
<dbReference type="AlphaFoldDB" id="A0A9Q1BNZ1"/>
<evidence type="ECO:0000256" key="1">
    <source>
        <dbReference type="SAM" id="MobiDB-lite"/>
    </source>
</evidence>
<keyword evidence="3" id="KW-1185">Reference proteome</keyword>
<feature type="compositionally biased region" description="Acidic residues" evidence="1">
    <location>
        <begin position="558"/>
        <end position="568"/>
    </location>
</feature>